<evidence type="ECO:0000256" key="2">
    <source>
        <dbReference type="ARBA" id="ARBA00022801"/>
    </source>
</evidence>
<name>A0A5C5XQ27_9PLAN</name>
<accession>A0A5C5XQ27</accession>
<dbReference type="EC" id="3.1.6.1" evidence="5"/>
<keyword evidence="6" id="KW-1185">Reference proteome</keyword>
<dbReference type="Proteomes" id="UP000316095">
    <property type="component" value="Unassembled WGS sequence"/>
</dbReference>
<evidence type="ECO:0000313" key="6">
    <source>
        <dbReference type="Proteomes" id="UP000316095"/>
    </source>
</evidence>
<evidence type="ECO:0000259" key="4">
    <source>
        <dbReference type="Pfam" id="PF00884"/>
    </source>
</evidence>
<dbReference type="EMBL" id="SJPG01000001">
    <property type="protein sequence ID" value="TWT64175.1"/>
    <property type="molecule type" value="Genomic_DNA"/>
</dbReference>
<feature type="chain" id="PRO_5022878122" evidence="3">
    <location>
        <begin position="21"/>
        <end position="419"/>
    </location>
</feature>
<dbReference type="Gene3D" id="3.40.720.10">
    <property type="entry name" value="Alkaline Phosphatase, subunit A"/>
    <property type="match status" value="1"/>
</dbReference>
<dbReference type="PANTHER" id="PTHR42693:SF53">
    <property type="entry name" value="ENDO-4-O-SULFATASE"/>
    <property type="match status" value="1"/>
</dbReference>
<keyword evidence="2 5" id="KW-0378">Hydrolase</keyword>
<proteinExistence type="inferred from homology"/>
<reference evidence="5 6" key="1">
    <citation type="submission" date="2019-02" db="EMBL/GenBank/DDBJ databases">
        <title>Deep-cultivation of Planctomycetes and their phenomic and genomic characterization uncovers novel biology.</title>
        <authorList>
            <person name="Wiegand S."/>
            <person name="Jogler M."/>
            <person name="Boedeker C."/>
            <person name="Pinto D."/>
            <person name="Vollmers J."/>
            <person name="Rivas-Marin E."/>
            <person name="Kohn T."/>
            <person name="Peeters S.H."/>
            <person name="Heuer A."/>
            <person name="Rast P."/>
            <person name="Oberbeckmann S."/>
            <person name="Bunk B."/>
            <person name="Jeske O."/>
            <person name="Meyerdierks A."/>
            <person name="Storesund J.E."/>
            <person name="Kallscheuer N."/>
            <person name="Luecker S."/>
            <person name="Lage O.M."/>
            <person name="Pohl T."/>
            <person name="Merkel B.J."/>
            <person name="Hornburger P."/>
            <person name="Mueller R.-W."/>
            <person name="Bruemmer F."/>
            <person name="Labrenz M."/>
            <person name="Spormann A.M."/>
            <person name="Op Den Camp H."/>
            <person name="Overmann J."/>
            <person name="Amann R."/>
            <person name="Jetten M.S.M."/>
            <person name="Mascher T."/>
            <person name="Medema M.H."/>
            <person name="Devos D.P."/>
            <person name="Kaster A.-K."/>
            <person name="Ovreas L."/>
            <person name="Rohde M."/>
            <person name="Galperin M.Y."/>
            <person name="Jogler C."/>
        </authorList>
    </citation>
    <scope>NUCLEOTIDE SEQUENCE [LARGE SCALE GENOMIC DNA]</scope>
    <source>
        <strain evidence="5 6">Pan54</strain>
    </source>
</reference>
<dbReference type="AlphaFoldDB" id="A0A5C5XQ27"/>
<comment type="caution">
    <text evidence="5">The sequence shown here is derived from an EMBL/GenBank/DDBJ whole genome shotgun (WGS) entry which is preliminary data.</text>
</comment>
<evidence type="ECO:0000256" key="3">
    <source>
        <dbReference type="SAM" id="SignalP"/>
    </source>
</evidence>
<sequence length="419" mass="46731" precursor="true">MIRALLFLTLITLFPSNSKAGEDRPNILFIFADDLGYEMLGCYGGQTVKTPYLDQLASEGMKFSRCYTSPVCTPSRMSVYTGKYAIHHGYYNVLPVHLGTKKAVNFSERPTYAQQLRKAGYETSVTGKWQLATLEFHPDHCRSAGFDSWCLWQIWREGAKTTRYWNPCLNHDGNIRNDISDRFGPDVLADYVIDQMKAAVENDRPFCIHHNMMLPHWPISQTPNEKTKGQPASLEAMVVYLDQLVGRLTKAVDDLGIAENTYVIFIGDNGTDSKIPRRTNSGLVRGGKTNLNDAGMHVPMLVRKPGKIPEGTVCDQLIDTADLFPTFCELANVETSELNLDGVSFADVLDGEGTSSRSWVTGGYGNDFVVFDGQFRLHRKTGKLIDCRRLPEESPAEDNDPEAKTARKKLEAVLNGLGS</sequence>
<evidence type="ECO:0000256" key="1">
    <source>
        <dbReference type="ARBA" id="ARBA00008779"/>
    </source>
</evidence>
<organism evidence="5 6">
    <name type="scientific">Rubinisphaera italica</name>
    <dbReference type="NCBI Taxonomy" id="2527969"/>
    <lineage>
        <taxon>Bacteria</taxon>
        <taxon>Pseudomonadati</taxon>
        <taxon>Planctomycetota</taxon>
        <taxon>Planctomycetia</taxon>
        <taxon>Planctomycetales</taxon>
        <taxon>Planctomycetaceae</taxon>
        <taxon>Rubinisphaera</taxon>
    </lineage>
</organism>
<dbReference type="InterPro" id="IPR050738">
    <property type="entry name" value="Sulfatase"/>
</dbReference>
<dbReference type="Pfam" id="PF00884">
    <property type="entry name" value="Sulfatase"/>
    <property type="match status" value="1"/>
</dbReference>
<comment type="similarity">
    <text evidence="1">Belongs to the sulfatase family.</text>
</comment>
<protein>
    <submittedName>
        <fullName evidence="5">Arylsulfatase</fullName>
        <ecNumber evidence="5">3.1.6.1</ecNumber>
    </submittedName>
</protein>
<dbReference type="GO" id="GO:0004065">
    <property type="term" value="F:arylsulfatase activity"/>
    <property type="evidence" value="ECO:0007669"/>
    <property type="project" value="UniProtKB-EC"/>
</dbReference>
<gene>
    <name evidence="5" type="primary">atsA_52</name>
    <name evidence="5" type="ORF">Pan54_49360</name>
</gene>
<dbReference type="RefSeq" id="WP_146505910.1">
    <property type="nucleotide sequence ID" value="NZ_SJPG01000001.1"/>
</dbReference>
<evidence type="ECO:0000313" key="5">
    <source>
        <dbReference type="EMBL" id="TWT64175.1"/>
    </source>
</evidence>
<dbReference type="PANTHER" id="PTHR42693">
    <property type="entry name" value="ARYLSULFATASE FAMILY MEMBER"/>
    <property type="match status" value="1"/>
</dbReference>
<dbReference type="InterPro" id="IPR017850">
    <property type="entry name" value="Alkaline_phosphatase_core_sf"/>
</dbReference>
<dbReference type="InterPro" id="IPR000917">
    <property type="entry name" value="Sulfatase_N"/>
</dbReference>
<dbReference type="OrthoDB" id="9783154at2"/>
<feature type="domain" description="Sulfatase N-terminal" evidence="4">
    <location>
        <begin position="25"/>
        <end position="333"/>
    </location>
</feature>
<dbReference type="SUPFAM" id="SSF53649">
    <property type="entry name" value="Alkaline phosphatase-like"/>
    <property type="match status" value="1"/>
</dbReference>
<keyword evidence="3" id="KW-0732">Signal</keyword>
<feature type="signal peptide" evidence="3">
    <location>
        <begin position="1"/>
        <end position="20"/>
    </location>
</feature>